<dbReference type="GO" id="GO:0006631">
    <property type="term" value="P:fatty acid metabolic process"/>
    <property type="evidence" value="ECO:0007669"/>
    <property type="project" value="TreeGrafter"/>
</dbReference>
<dbReference type="PANTHER" id="PTHR43201:SF5">
    <property type="entry name" value="MEDIUM-CHAIN ACYL-COA LIGASE ACSF2, MITOCHONDRIAL"/>
    <property type="match status" value="1"/>
</dbReference>
<feature type="domain" description="AMP-binding enzyme C-terminal" evidence="5">
    <location>
        <begin position="431"/>
        <end position="507"/>
    </location>
</feature>
<dbReference type="STRING" id="1090615.SAMN04515671_1598"/>
<evidence type="ECO:0000313" key="6">
    <source>
        <dbReference type="EMBL" id="SDO65383.1"/>
    </source>
</evidence>
<organism evidence="6 7">
    <name type="scientific">Nakamurella panacisegetis</name>
    <dbReference type="NCBI Taxonomy" id="1090615"/>
    <lineage>
        <taxon>Bacteria</taxon>
        <taxon>Bacillati</taxon>
        <taxon>Actinomycetota</taxon>
        <taxon>Actinomycetes</taxon>
        <taxon>Nakamurellales</taxon>
        <taxon>Nakamurellaceae</taxon>
        <taxon>Nakamurella</taxon>
    </lineage>
</organism>
<evidence type="ECO:0000256" key="3">
    <source>
        <dbReference type="SAM" id="Phobius"/>
    </source>
</evidence>
<dbReference type="EMBL" id="LT629710">
    <property type="protein sequence ID" value="SDO65383.1"/>
    <property type="molecule type" value="Genomic_DNA"/>
</dbReference>
<evidence type="ECO:0000313" key="7">
    <source>
        <dbReference type="Proteomes" id="UP000198741"/>
    </source>
</evidence>
<dbReference type="OrthoDB" id="4363623at2"/>
<dbReference type="InterPro" id="IPR025110">
    <property type="entry name" value="AMP-bd_C"/>
</dbReference>
<gene>
    <name evidence="6" type="ORF">SAMN04515671_1598</name>
</gene>
<dbReference type="InterPro" id="IPR045851">
    <property type="entry name" value="AMP-bd_C_sf"/>
</dbReference>
<proteinExistence type="inferred from homology"/>
<dbReference type="SUPFAM" id="SSF56801">
    <property type="entry name" value="Acetyl-CoA synthetase-like"/>
    <property type="match status" value="1"/>
</dbReference>
<evidence type="ECO:0000259" key="5">
    <source>
        <dbReference type="Pfam" id="PF13193"/>
    </source>
</evidence>
<keyword evidence="7" id="KW-1185">Reference proteome</keyword>
<dbReference type="RefSeq" id="WP_090475492.1">
    <property type="nucleotide sequence ID" value="NZ_LT629710.1"/>
</dbReference>
<reference evidence="6 7" key="1">
    <citation type="submission" date="2016-10" db="EMBL/GenBank/DDBJ databases">
        <authorList>
            <person name="de Groot N.N."/>
        </authorList>
    </citation>
    <scope>NUCLEOTIDE SEQUENCE [LARGE SCALE GENOMIC DNA]</scope>
    <source>
        <strain evidence="7">P4-7,KCTC 19426,CECT 7604</strain>
    </source>
</reference>
<dbReference type="AlphaFoldDB" id="A0A1H0LBI7"/>
<dbReference type="InterPro" id="IPR042099">
    <property type="entry name" value="ANL_N_sf"/>
</dbReference>
<comment type="similarity">
    <text evidence="1">Belongs to the ATP-dependent AMP-binding enzyme family.</text>
</comment>
<accession>A0A1H0LBI7</accession>
<dbReference type="PANTHER" id="PTHR43201">
    <property type="entry name" value="ACYL-COA SYNTHETASE"/>
    <property type="match status" value="1"/>
</dbReference>
<dbReference type="Proteomes" id="UP000198741">
    <property type="component" value="Chromosome I"/>
</dbReference>
<keyword evidence="3" id="KW-0472">Membrane</keyword>
<dbReference type="GO" id="GO:0031956">
    <property type="term" value="F:medium-chain fatty acid-CoA ligase activity"/>
    <property type="evidence" value="ECO:0007669"/>
    <property type="project" value="TreeGrafter"/>
</dbReference>
<keyword evidence="3" id="KW-0812">Transmembrane</keyword>
<keyword evidence="3" id="KW-1133">Transmembrane helix</keyword>
<evidence type="ECO:0000256" key="2">
    <source>
        <dbReference type="ARBA" id="ARBA00022598"/>
    </source>
</evidence>
<dbReference type="Pfam" id="PF00501">
    <property type="entry name" value="AMP-binding"/>
    <property type="match status" value="1"/>
</dbReference>
<evidence type="ECO:0000259" key="4">
    <source>
        <dbReference type="Pfam" id="PF00501"/>
    </source>
</evidence>
<dbReference type="InterPro" id="IPR000873">
    <property type="entry name" value="AMP-dep_synth/lig_dom"/>
</dbReference>
<dbReference type="Gene3D" id="3.30.300.30">
    <property type="match status" value="1"/>
</dbReference>
<name>A0A1H0LBI7_9ACTN</name>
<protein>
    <submittedName>
        <fullName evidence="6">Acyl-CoA synthetase (AMP-forming)/AMP-acid ligase II</fullName>
    </submittedName>
</protein>
<dbReference type="PROSITE" id="PS00455">
    <property type="entry name" value="AMP_BINDING"/>
    <property type="match status" value="1"/>
</dbReference>
<dbReference type="Gene3D" id="3.40.50.12780">
    <property type="entry name" value="N-terminal domain of ligase-like"/>
    <property type="match status" value="1"/>
</dbReference>
<dbReference type="Pfam" id="PF13193">
    <property type="entry name" value="AMP-binding_C"/>
    <property type="match status" value="1"/>
</dbReference>
<feature type="domain" description="AMP-dependent synthetase/ligase" evidence="4">
    <location>
        <begin position="16"/>
        <end position="379"/>
    </location>
</feature>
<sequence>MTALTTTKDTLGGLLRQVALSRPDATAIGDGRRRLTFVELDAEVDNAAKALLAQQVRPGDRVGLWLPNCTEWVTVFLAVARLGATLVPVSTAFTADEAADVLTRSKAVLLIAGGELRGRRPAHTAAALSVAGRIEGIRVLIAVHDDVPGALTWPEFTAGGTARDLAEISAAVSPDDPVVILYTSGTTGAPKGVLLPQRMIRNMRDVAGRLQLTTDDVTVLYLPLFHVFALAAVVTFLTAGARVHLLAAFSASGSLELIEAERATLLYGVPAHYYDQLRDPDFDQRDLSGVRLCISPGPAELIREVDRRIATAINCFGSTETTSMITLGDPAAPLDERAGSIGAPLPLSQVRVVGPDGVDVPGGTPGELLVRGPAVMVGYDQDPAATARAVRDGWFHTGDGVQATPSGSSLRFLGRLDEMFKVGGENVDPMEVEAVLMVHPAVGTAAVFGIDDLRLGQVGVAFLTPREPGVPVDTDALRAFARERLAGFKVPRRFVVVTELPTTASGKVQKVKLRQAIPPA</sequence>
<keyword evidence="2 6" id="KW-0436">Ligase</keyword>
<dbReference type="InterPro" id="IPR020845">
    <property type="entry name" value="AMP-binding_CS"/>
</dbReference>
<evidence type="ECO:0000256" key="1">
    <source>
        <dbReference type="ARBA" id="ARBA00006432"/>
    </source>
</evidence>
<feature type="transmembrane region" description="Helical" evidence="3">
    <location>
        <begin position="219"/>
        <end position="239"/>
    </location>
</feature>